<dbReference type="InterPro" id="IPR001005">
    <property type="entry name" value="SANT/Myb"/>
</dbReference>
<dbReference type="GO" id="GO:0140951">
    <property type="term" value="F:histone H3K27 trimethyltransferase activity"/>
    <property type="evidence" value="ECO:0007669"/>
    <property type="project" value="UniProtKB-EC"/>
</dbReference>
<dbReference type="FunFam" id="2.170.270.10:FF:000001">
    <property type="entry name" value="Putative histone-lysine N-methyltransferase EZH2"/>
    <property type="match status" value="1"/>
</dbReference>
<dbReference type="SMART" id="SM01114">
    <property type="entry name" value="CXC"/>
    <property type="match status" value="1"/>
</dbReference>
<keyword evidence="6" id="KW-0805">Transcription regulation</keyword>
<reference evidence="12" key="1">
    <citation type="submission" date="2015-12" db="EMBL/GenBank/DDBJ databases">
        <title>Update maize B73 reference genome by single molecule sequencing technologies.</title>
        <authorList>
            <consortium name="Maize Genome Sequencing Project"/>
            <person name="Ware D."/>
        </authorList>
    </citation>
    <scope>NUCLEOTIDE SEQUENCE</scope>
    <source>
        <tissue evidence="12">Seedling</tissue>
    </source>
</reference>
<evidence type="ECO:0000256" key="4">
    <source>
        <dbReference type="ARBA" id="ARBA00022679"/>
    </source>
</evidence>
<feature type="compositionally biased region" description="Basic residues" evidence="11">
    <location>
        <begin position="318"/>
        <end position="328"/>
    </location>
</feature>
<evidence type="ECO:0000313" key="12">
    <source>
        <dbReference type="EMBL" id="AQL07171.1"/>
    </source>
</evidence>
<dbReference type="Pfam" id="PF25996">
    <property type="entry name" value="HTH_CLF_N"/>
    <property type="match status" value="1"/>
</dbReference>
<dbReference type="GO" id="GO:0032259">
    <property type="term" value="P:methylation"/>
    <property type="evidence" value="ECO:0007669"/>
    <property type="project" value="UniProtKB-KW"/>
</dbReference>
<dbReference type="InterPro" id="IPR001214">
    <property type="entry name" value="SET_dom"/>
</dbReference>
<dbReference type="InterPro" id="IPR046341">
    <property type="entry name" value="SET_dom_sf"/>
</dbReference>
<evidence type="ECO:0000256" key="11">
    <source>
        <dbReference type="SAM" id="MobiDB-lite"/>
    </source>
</evidence>
<dbReference type="InterPro" id="IPR026489">
    <property type="entry name" value="CXC_dom"/>
</dbReference>
<dbReference type="InterPro" id="IPR041355">
    <property type="entry name" value="Pre-SET_CXC"/>
</dbReference>
<dbReference type="CDD" id="cd00167">
    <property type="entry name" value="SANT"/>
    <property type="match status" value="1"/>
</dbReference>
<dbReference type="Pfam" id="PF18264">
    <property type="entry name" value="preSET_CXC"/>
    <property type="match status" value="1"/>
</dbReference>
<proteinExistence type="predicted"/>
<protein>
    <recommendedName>
        <fullName evidence="2">[histone H3]-lysine(27) N-trimethyltransferase</fullName>
        <ecNumber evidence="2">2.1.1.356</ecNumber>
    </recommendedName>
</protein>
<dbReference type="InterPro" id="IPR045318">
    <property type="entry name" value="EZH1/2-like"/>
</dbReference>
<dbReference type="PROSITE" id="PS51576">
    <property type="entry name" value="SAM_MT43_EZ"/>
    <property type="match status" value="1"/>
</dbReference>
<keyword evidence="4" id="KW-0808">Transferase</keyword>
<dbReference type="PROSITE" id="PS50280">
    <property type="entry name" value="SET"/>
    <property type="match status" value="1"/>
</dbReference>
<evidence type="ECO:0000256" key="10">
    <source>
        <dbReference type="ARBA" id="ARBA00056128"/>
    </source>
</evidence>
<evidence type="ECO:0000256" key="8">
    <source>
        <dbReference type="ARBA" id="ARBA00023242"/>
    </source>
</evidence>
<keyword evidence="3" id="KW-0489">Methyltransferase</keyword>
<gene>
    <name evidence="12" type="ORF">ZEAMMB73_Zm00001d047636</name>
</gene>
<keyword evidence="8" id="KW-0539">Nucleus</keyword>
<name>A0A1D6PC21_MAIZE</name>
<dbReference type="Gene3D" id="2.170.270.10">
    <property type="entry name" value="SET domain"/>
    <property type="match status" value="1"/>
</dbReference>
<dbReference type="SUPFAM" id="SSF82199">
    <property type="entry name" value="SET domain"/>
    <property type="match status" value="1"/>
</dbReference>
<comment type="function">
    <text evidence="10">Polycomb group (PcG) protein. Catalytic subunit of some PcG multiprotein complex, which methylates 'Lys-27' of histone H3, leading to transcriptional repression of the affected target genes. PcG proteins are not required to initiate repression, but to maintain it during later stages of development.</text>
</comment>
<accession>A0A1D6PC21</accession>
<evidence type="ECO:0000256" key="3">
    <source>
        <dbReference type="ARBA" id="ARBA00022603"/>
    </source>
</evidence>
<feature type="region of interest" description="Disordered" evidence="11">
    <location>
        <begin position="288"/>
        <end position="340"/>
    </location>
</feature>
<organism evidence="12">
    <name type="scientific">Zea mays</name>
    <name type="common">Maize</name>
    <dbReference type="NCBI Taxonomy" id="4577"/>
    <lineage>
        <taxon>Eukaryota</taxon>
        <taxon>Viridiplantae</taxon>
        <taxon>Streptophyta</taxon>
        <taxon>Embryophyta</taxon>
        <taxon>Tracheophyta</taxon>
        <taxon>Spermatophyta</taxon>
        <taxon>Magnoliopsida</taxon>
        <taxon>Liliopsida</taxon>
        <taxon>Poales</taxon>
        <taxon>Poaceae</taxon>
        <taxon>PACMAD clade</taxon>
        <taxon>Panicoideae</taxon>
        <taxon>Andropogonodae</taxon>
        <taxon>Andropogoneae</taxon>
        <taxon>Tripsacinae</taxon>
        <taxon>Zea</taxon>
    </lineage>
</organism>
<dbReference type="AlphaFoldDB" id="A0A1D6PC21"/>
<evidence type="ECO:0000256" key="9">
    <source>
        <dbReference type="ARBA" id="ARBA00048568"/>
    </source>
</evidence>
<dbReference type="PROSITE" id="PS51633">
    <property type="entry name" value="CXC"/>
    <property type="match status" value="1"/>
</dbReference>
<evidence type="ECO:0000256" key="2">
    <source>
        <dbReference type="ARBA" id="ARBA00012186"/>
    </source>
</evidence>
<dbReference type="PANTHER" id="PTHR45747:SF14">
    <property type="entry name" value="HISTONE-LYSINE N-METHYLTRANSFERASE EZA1"/>
    <property type="match status" value="1"/>
</dbReference>
<dbReference type="EC" id="2.1.1.356" evidence="2"/>
<feature type="compositionally biased region" description="Polar residues" evidence="11">
    <location>
        <begin position="396"/>
        <end position="406"/>
    </location>
</feature>
<comment type="subcellular location">
    <subcellularLocation>
        <location evidence="1">Nucleus</location>
    </subcellularLocation>
</comment>
<dbReference type="InterPro" id="IPR033467">
    <property type="entry name" value="Tesmin/TSO1-like_CXC"/>
</dbReference>
<feature type="region of interest" description="Disordered" evidence="11">
    <location>
        <begin position="384"/>
        <end position="406"/>
    </location>
</feature>
<evidence type="ECO:0000256" key="6">
    <source>
        <dbReference type="ARBA" id="ARBA00023015"/>
    </source>
</evidence>
<dbReference type="PANTHER" id="PTHR45747">
    <property type="entry name" value="HISTONE-LYSINE N-METHYLTRANSFERASE E(Z)"/>
    <property type="match status" value="1"/>
</dbReference>
<evidence type="ECO:0000256" key="5">
    <source>
        <dbReference type="ARBA" id="ARBA00022691"/>
    </source>
</evidence>
<dbReference type="EMBL" id="CM000785">
    <property type="protein sequence ID" value="AQL07171.1"/>
    <property type="molecule type" value="Genomic_DNA"/>
</dbReference>
<comment type="catalytic activity">
    <reaction evidence="9">
        <text>L-lysyl(27)-[histone H3] + 3 S-adenosyl-L-methionine = N(6),N(6),N(6)-trimethyl-L-lysyl(27)-[histone H3] + 3 S-adenosyl-L-homocysteine + 3 H(+)</text>
        <dbReference type="Rhea" id="RHEA:60292"/>
        <dbReference type="Rhea" id="RHEA-COMP:15535"/>
        <dbReference type="Rhea" id="RHEA-COMP:15548"/>
        <dbReference type="ChEBI" id="CHEBI:15378"/>
        <dbReference type="ChEBI" id="CHEBI:29969"/>
        <dbReference type="ChEBI" id="CHEBI:57856"/>
        <dbReference type="ChEBI" id="CHEBI:59789"/>
        <dbReference type="ChEBI" id="CHEBI:61961"/>
        <dbReference type="EC" id="2.1.1.356"/>
    </reaction>
</comment>
<sequence length="732" mass="81936">MVIRRNQRMADDQSVVGRRRIYYDTVGNEALICSDSDEEIPEPEEEKHFFTKGEDHLIWRATQDHGLNQEVVNVLCQFIGATPSEIEERSEVLFEKNEKHSGSSDKIESRLSLDKTMDAVLDSFDNLFCRRCLVFDCRLHGCSQNLVFPVSNRSFSFEISIFPCQVNENILFVSVRSNPTALTLMKTRSHVVICATFDSSHALVVALAAADTGVLVGGIDGEDPLWREGFKEMHDDGLAGGATYTMESGTASQRVDVNVMYESEDSNRQKGNIRSMTLVGTSGSKIISSVSAEESTTTPSADISETENVSSDLPPSSLRKHKISKHGPRYREHSPGKRQKVFTSDISFEGNIMNKLSIPEIRDTRLESRESGGDKLRILDESTKKTSRKDMCGESPATTMENVGRQSNKVSSTKNFLESTLSCWSALERDLYLKGIEIFGKNSCLIARNLLSGLKTCIEVANYMYNNGAAMAKRPLLNKSISGDFAENEQDYMEQDMAARTRIYRRRGRNRKLKYTWKSAGHPTVRKRTDDGKQCYTQYSPCACQQMCGKDCPCADKGTCCEKYCGCSKSCKNKFRGCHCAKSQCRSRQCPCFAASRECDPDVCRNCWVSCGDGSLGEPLARGDGYQCGNMKLLLKQQQRILLGRSDVAGWGAFIKNPVNKNDYLGEYTGELISHKEADKRGKIYDRANSSFLFDLNDQYVLDAYRKGDKLKFANHSSNPNCYAKARIAITE</sequence>
<keyword evidence="5" id="KW-0949">S-adenosyl-L-methionine</keyword>
<dbReference type="GO" id="GO:0031519">
    <property type="term" value="C:PcG protein complex"/>
    <property type="evidence" value="ECO:0007669"/>
    <property type="project" value="InterPro"/>
</dbReference>
<dbReference type="Pfam" id="PF00856">
    <property type="entry name" value="SET"/>
    <property type="match status" value="1"/>
</dbReference>
<feature type="compositionally biased region" description="Polar residues" evidence="11">
    <location>
        <begin position="288"/>
        <end position="314"/>
    </location>
</feature>
<dbReference type="InterPro" id="IPR025778">
    <property type="entry name" value="Hist-Lys_N-MeTrfase_plant"/>
</dbReference>
<evidence type="ECO:0000256" key="7">
    <source>
        <dbReference type="ARBA" id="ARBA00023163"/>
    </source>
</evidence>
<dbReference type="InterPro" id="IPR058609">
    <property type="entry name" value="HTH_CLF-like"/>
</dbReference>
<evidence type="ECO:0000256" key="1">
    <source>
        <dbReference type="ARBA" id="ARBA00004123"/>
    </source>
</evidence>
<keyword evidence="7" id="KW-0804">Transcription</keyword>